<dbReference type="Gene3D" id="3.40.50.850">
    <property type="entry name" value="Isochorismatase-like"/>
    <property type="match status" value="1"/>
</dbReference>
<evidence type="ECO:0000256" key="1">
    <source>
        <dbReference type="ARBA" id="ARBA00006336"/>
    </source>
</evidence>
<evidence type="ECO:0000256" key="2">
    <source>
        <dbReference type="SAM" id="MobiDB-lite"/>
    </source>
</evidence>
<dbReference type="GO" id="GO:0006307">
    <property type="term" value="P:DNA alkylation repair"/>
    <property type="evidence" value="ECO:0007669"/>
    <property type="project" value="InterPro"/>
</dbReference>
<dbReference type="Proteomes" id="UP000799439">
    <property type="component" value="Unassembled WGS sequence"/>
</dbReference>
<dbReference type="Gene3D" id="2.60.120.590">
    <property type="entry name" value="Alpha-ketoglutarate-dependent dioxygenase AlkB-like"/>
    <property type="match status" value="1"/>
</dbReference>
<feature type="domain" description="Fe2OG dioxygenase" evidence="3">
    <location>
        <begin position="370"/>
        <end position="491"/>
    </location>
</feature>
<dbReference type="PANTHER" id="PTHR31212">
    <property type="entry name" value="ALPHA-KETOGLUTARATE-DEPENDENT DIOXYGENASE ALKB HOMOLOG 3"/>
    <property type="match status" value="1"/>
</dbReference>
<name>A0A9P4ML57_9PEZI</name>
<protein>
    <recommendedName>
        <fullName evidence="3">Fe2OG dioxygenase domain-containing protein</fullName>
    </recommendedName>
</protein>
<dbReference type="SUPFAM" id="SSF51197">
    <property type="entry name" value="Clavaminate synthase-like"/>
    <property type="match status" value="1"/>
</dbReference>
<dbReference type="OrthoDB" id="445341at2759"/>
<dbReference type="InterPro" id="IPR032854">
    <property type="entry name" value="ALKBH3"/>
</dbReference>
<dbReference type="InterPro" id="IPR036380">
    <property type="entry name" value="Isochorismatase-like_sf"/>
</dbReference>
<dbReference type="PANTHER" id="PTHR31212:SF5">
    <property type="entry name" value="ISOCHORISMATASE FAMILY PROTEIN FAMILY (AFU_ORTHOLOGUE AFUA_3G14500)"/>
    <property type="match status" value="1"/>
</dbReference>
<organism evidence="4 5">
    <name type="scientific">Myriangium duriaei CBS 260.36</name>
    <dbReference type="NCBI Taxonomy" id="1168546"/>
    <lineage>
        <taxon>Eukaryota</taxon>
        <taxon>Fungi</taxon>
        <taxon>Dikarya</taxon>
        <taxon>Ascomycota</taxon>
        <taxon>Pezizomycotina</taxon>
        <taxon>Dothideomycetes</taxon>
        <taxon>Dothideomycetidae</taxon>
        <taxon>Myriangiales</taxon>
        <taxon>Myriangiaceae</taxon>
        <taxon>Myriangium</taxon>
    </lineage>
</organism>
<dbReference type="Pfam" id="PF13532">
    <property type="entry name" value="2OG-FeII_Oxy_2"/>
    <property type="match status" value="1"/>
</dbReference>
<dbReference type="AlphaFoldDB" id="A0A9P4ML57"/>
<comment type="similarity">
    <text evidence="1">Belongs to the isochorismatase family.</text>
</comment>
<dbReference type="InterPro" id="IPR027450">
    <property type="entry name" value="AlkB-like"/>
</dbReference>
<reference evidence="4" key="1">
    <citation type="journal article" date="2020" name="Stud. Mycol.">
        <title>101 Dothideomycetes genomes: a test case for predicting lifestyles and emergence of pathogens.</title>
        <authorList>
            <person name="Haridas S."/>
            <person name="Albert R."/>
            <person name="Binder M."/>
            <person name="Bloem J."/>
            <person name="Labutti K."/>
            <person name="Salamov A."/>
            <person name="Andreopoulos B."/>
            <person name="Baker S."/>
            <person name="Barry K."/>
            <person name="Bills G."/>
            <person name="Bluhm B."/>
            <person name="Cannon C."/>
            <person name="Castanera R."/>
            <person name="Culley D."/>
            <person name="Daum C."/>
            <person name="Ezra D."/>
            <person name="Gonzalez J."/>
            <person name="Henrissat B."/>
            <person name="Kuo A."/>
            <person name="Liang C."/>
            <person name="Lipzen A."/>
            <person name="Lutzoni F."/>
            <person name="Magnuson J."/>
            <person name="Mondo S."/>
            <person name="Nolan M."/>
            <person name="Ohm R."/>
            <person name="Pangilinan J."/>
            <person name="Park H.-J."/>
            <person name="Ramirez L."/>
            <person name="Alfaro M."/>
            <person name="Sun H."/>
            <person name="Tritt A."/>
            <person name="Yoshinaga Y."/>
            <person name="Zwiers L.-H."/>
            <person name="Turgeon B."/>
            <person name="Goodwin S."/>
            <person name="Spatafora J."/>
            <person name="Crous P."/>
            <person name="Grigoriev I."/>
        </authorList>
    </citation>
    <scope>NUCLEOTIDE SEQUENCE</scope>
    <source>
        <strain evidence="4">CBS 260.36</strain>
    </source>
</reference>
<dbReference type="InterPro" id="IPR005123">
    <property type="entry name" value="Oxoglu/Fe-dep_dioxygenase_dom"/>
</dbReference>
<gene>
    <name evidence="4" type="ORF">K461DRAFT_228497</name>
</gene>
<dbReference type="SUPFAM" id="SSF52499">
    <property type="entry name" value="Isochorismatase-like hydrolases"/>
    <property type="match status" value="1"/>
</dbReference>
<accession>A0A9P4ML57</accession>
<dbReference type="InterPro" id="IPR000868">
    <property type="entry name" value="Isochorismatase-like_dom"/>
</dbReference>
<dbReference type="GO" id="GO:0051213">
    <property type="term" value="F:dioxygenase activity"/>
    <property type="evidence" value="ECO:0007669"/>
    <property type="project" value="InterPro"/>
</dbReference>
<feature type="compositionally biased region" description="Polar residues" evidence="2">
    <location>
        <begin position="236"/>
        <end position="246"/>
    </location>
</feature>
<evidence type="ECO:0000313" key="4">
    <source>
        <dbReference type="EMBL" id="KAF2151406.1"/>
    </source>
</evidence>
<dbReference type="Pfam" id="PF00857">
    <property type="entry name" value="Isochorismatase"/>
    <property type="match status" value="1"/>
</dbReference>
<evidence type="ECO:0000313" key="5">
    <source>
        <dbReference type="Proteomes" id="UP000799439"/>
    </source>
</evidence>
<keyword evidence="5" id="KW-1185">Reference proteome</keyword>
<feature type="region of interest" description="Disordered" evidence="2">
    <location>
        <begin position="183"/>
        <end position="279"/>
    </location>
</feature>
<comment type="caution">
    <text evidence="4">The sequence shown here is derived from an EMBL/GenBank/DDBJ whole genome shotgun (WGS) entry which is preliminary data.</text>
</comment>
<dbReference type="EMBL" id="ML996088">
    <property type="protein sequence ID" value="KAF2151406.1"/>
    <property type="molecule type" value="Genomic_DNA"/>
</dbReference>
<sequence>MATTSASFLQLLSQRQTQFRTRQALLVFGLQDDTVAPGGNSAVVNGDSFVENIKTLVPEFRHTGDVYWIRTERQQLSPYAPQVIPLQQPHDIHLVKKHSSAFRNTSLLFNLRARLITELYLVGCFTDLCIFHTALDAAQYGIQINVIEDCLGYRSARSHTDAINRMTEELGAFVTTSNTVIDRFSPVDPSESPEAPGSEYCSSSTPDLDDDGSRGCSPSGSLSRKRRSTDLDDTSFEFQATNSAANKPSEVDTPRPTSRKKSRNIPSLANFPSKLPGDTIGSGDTVVKYDLMPPSEADSIFADILQQVRWQKMSHASGEVPRLVCYQGDKDVDGAMPVYRHPSDYLLALLDWSPAVTTVREAAEQLVGHPLNHAFIQLYRGGTDFISEHSDKSLDIVPGSSIVNVSFGAQRTMRLRSKRDCLAKKDDSSTDLRRVTERIHLPHNSGLVMGLQTNAQFLHGILADKRLPHDLSAPELAYGGLRISITFRRIGTFVSHDSQRIWGQGAVSKCKDKARPTINGDAEASKELIKAFGTENQSSNFVWEDTYGKGFDVLNMSSGLTVSEKPMLFMSGDSSDDTVQQELCRRGISSTEVPPPDLRIDPKRAFTNAVGEVITLGMGESDIAFRDTDVAHTEIQGREAVLRYLDQTYGKAV</sequence>
<proteinExistence type="inferred from homology"/>
<dbReference type="CDD" id="cd00431">
    <property type="entry name" value="cysteine_hydrolases"/>
    <property type="match status" value="1"/>
</dbReference>
<evidence type="ECO:0000259" key="3">
    <source>
        <dbReference type="PROSITE" id="PS51471"/>
    </source>
</evidence>
<dbReference type="InterPro" id="IPR037151">
    <property type="entry name" value="AlkB-like_sf"/>
</dbReference>
<dbReference type="PROSITE" id="PS51471">
    <property type="entry name" value="FE2OG_OXY"/>
    <property type="match status" value="1"/>
</dbReference>